<reference evidence="2" key="1">
    <citation type="submission" date="2020-04" db="EMBL/GenBank/DDBJ databases">
        <title>Description of Shewanella salipaludis sp. nov., isolated from a salt marsh.</title>
        <authorList>
            <person name="Park S."/>
            <person name="Yoon J.-H."/>
        </authorList>
    </citation>
    <scope>NUCLEOTIDE SEQUENCE</scope>
    <source>
        <strain evidence="2">SHSM-M6</strain>
    </source>
</reference>
<dbReference type="EMBL" id="JAAXYH010000008">
    <property type="protein sequence ID" value="NMH65864.1"/>
    <property type="molecule type" value="Genomic_DNA"/>
</dbReference>
<comment type="caution">
    <text evidence="2">The sequence shown here is derived from an EMBL/GenBank/DDBJ whole genome shotgun (WGS) entry which is preliminary data.</text>
</comment>
<feature type="transmembrane region" description="Helical" evidence="1">
    <location>
        <begin position="100"/>
        <end position="120"/>
    </location>
</feature>
<feature type="transmembrane region" description="Helical" evidence="1">
    <location>
        <begin position="159"/>
        <end position="177"/>
    </location>
</feature>
<proteinExistence type="predicted"/>
<feature type="transmembrane region" description="Helical" evidence="1">
    <location>
        <begin position="197"/>
        <end position="220"/>
    </location>
</feature>
<keyword evidence="1" id="KW-0472">Membrane</keyword>
<dbReference type="RefSeq" id="WP_169564597.1">
    <property type="nucleotide sequence ID" value="NZ_JAAXYH010000008.1"/>
</dbReference>
<name>A0A972G287_9GAMM</name>
<keyword evidence="1" id="KW-0812">Transmembrane</keyword>
<sequence length="244" mass="26819">MAAAEHDPREPSQYDLHRLVIYLILLGTSLCALGLSLVIWRNYNLLGMALLNVRADTLGDYIASPLAYIFNFTLMISGLCMLLAMLALFSLRPRIRGGNYLAAVACWVGLAIILMGIFPINDLQLHRIVATAYLLGTFCLHCLCVYAGINRSPLCPRPLFYLGIAGLLNALVLMLRLEWRTLDFIPCPHATGDTCWVAINIWLQTLLTLGWCLLLALAMLRSLRGEGHGRSAASLGRAGARHAA</sequence>
<feature type="transmembrane region" description="Helical" evidence="1">
    <location>
        <begin position="66"/>
        <end position="88"/>
    </location>
</feature>
<feature type="transmembrane region" description="Helical" evidence="1">
    <location>
        <begin position="19"/>
        <end position="40"/>
    </location>
</feature>
<dbReference type="AlphaFoldDB" id="A0A972G287"/>
<organism evidence="2 3">
    <name type="scientific">Shewanella salipaludis</name>
    <dbReference type="NCBI Taxonomy" id="2723052"/>
    <lineage>
        <taxon>Bacteria</taxon>
        <taxon>Pseudomonadati</taxon>
        <taxon>Pseudomonadota</taxon>
        <taxon>Gammaproteobacteria</taxon>
        <taxon>Alteromonadales</taxon>
        <taxon>Shewanellaceae</taxon>
        <taxon>Shewanella</taxon>
    </lineage>
</organism>
<gene>
    <name evidence="2" type="ORF">HC757_11910</name>
</gene>
<evidence type="ECO:0000313" key="3">
    <source>
        <dbReference type="Proteomes" id="UP000737113"/>
    </source>
</evidence>
<accession>A0A972G287</accession>
<dbReference type="Proteomes" id="UP000737113">
    <property type="component" value="Unassembled WGS sequence"/>
</dbReference>
<evidence type="ECO:0000313" key="2">
    <source>
        <dbReference type="EMBL" id="NMH65864.1"/>
    </source>
</evidence>
<evidence type="ECO:0000256" key="1">
    <source>
        <dbReference type="SAM" id="Phobius"/>
    </source>
</evidence>
<feature type="transmembrane region" description="Helical" evidence="1">
    <location>
        <begin position="126"/>
        <end position="147"/>
    </location>
</feature>
<keyword evidence="1" id="KW-1133">Transmembrane helix</keyword>
<protein>
    <submittedName>
        <fullName evidence="2">DUF998 domain-containing protein</fullName>
    </submittedName>
</protein>
<keyword evidence="3" id="KW-1185">Reference proteome</keyword>